<sequence length="620" mass="66158">MNAHTRLITGVVLLCAAVSCGSPTGGRPPPEPPTPAITESLLIAGGEGVLRGSHLETLTAGITVDGVPVSPSVRSSGEIRFVMPPGRACEVDGRPVAVQAGTLSHVGQLEVTGTVALAVGESRVLDREQMRTLCLQLPAGNEAFVVTALNPSTEPAASPDPLFTVRSWTGTAGPAMVRAEPVGAGARQLAVHAPPGARGLPTAVEAPQRYADNPSPFDPRYAAATVGDTLPWVDWWGSSFPNCAGARERIPTINIVVAALSRSGKTVIAYDARSPRGAAWRAPAVVARLGRMAEIMERWAVPAVREAMHRGYEPLRGAGGRWFHVFRTDVPGWTIDNNDAPQTACRYSSEVPSTIGPDVPLEYDAQVEYVAALAIHEYAHHAETVYRVRRWGSYTAPMRVSTGWGAAGESWAQTVQETAARLASNQVTAARYAALGGTGSNIPSPDFYLNGYGEHPEQSLWAITPGSRGGYYDQGTRFLMYLRERWGDAPLGAPGDRFFERAQELPRYDVASMAGLVGLSATSALDQWSLAEATDDLVDPQAADARGLPQLKTWVPDSPRPLPSVRVSRSAPMVRMLNVGRGNYGAVYILSEEGEAGKGISLTFENFGSVPFIARLTRVH</sequence>
<proteinExistence type="predicted"/>
<evidence type="ECO:0008006" key="3">
    <source>
        <dbReference type="Google" id="ProtNLM"/>
    </source>
</evidence>
<evidence type="ECO:0000313" key="1">
    <source>
        <dbReference type="EMBL" id="MBB6070416.1"/>
    </source>
</evidence>
<dbReference type="RefSeq" id="WP_170035797.1">
    <property type="nucleotide sequence ID" value="NZ_JABDTL010000001.1"/>
</dbReference>
<dbReference type="AlphaFoldDB" id="A0A841GXH3"/>
<dbReference type="Proteomes" id="UP000582837">
    <property type="component" value="Unassembled WGS sequence"/>
</dbReference>
<accession>A0A841GXH3</accession>
<comment type="caution">
    <text evidence="1">The sequence shown here is derived from an EMBL/GenBank/DDBJ whole genome shotgun (WGS) entry which is preliminary data.</text>
</comment>
<reference evidence="1 2" key="1">
    <citation type="submission" date="2020-08" db="EMBL/GenBank/DDBJ databases">
        <title>Genomic Encyclopedia of Type Strains, Phase IV (KMG-IV): sequencing the most valuable type-strain genomes for metagenomic binning, comparative biology and taxonomic classification.</title>
        <authorList>
            <person name="Goeker M."/>
        </authorList>
    </citation>
    <scope>NUCLEOTIDE SEQUENCE [LARGE SCALE GENOMIC DNA]</scope>
    <source>
        <strain evidence="1 2">DSM 29007</strain>
    </source>
</reference>
<keyword evidence="2" id="KW-1185">Reference proteome</keyword>
<organism evidence="1 2">
    <name type="scientific">Longimicrobium terrae</name>
    <dbReference type="NCBI Taxonomy" id="1639882"/>
    <lineage>
        <taxon>Bacteria</taxon>
        <taxon>Pseudomonadati</taxon>
        <taxon>Gemmatimonadota</taxon>
        <taxon>Longimicrobiia</taxon>
        <taxon>Longimicrobiales</taxon>
        <taxon>Longimicrobiaceae</taxon>
        <taxon>Longimicrobium</taxon>
    </lineage>
</organism>
<protein>
    <recommendedName>
        <fullName evidence="3">Lipoprotein</fullName>
    </recommendedName>
</protein>
<dbReference type="EMBL" id="JACHIA010000004">
    <property type="protein sequence ID" value="MBB6070416.1"/>
    <property type="molecule type" value="Genomic_DNA"/>
</dbReference>
<name>A0A841GXH3_9BACT</name>
<dbReference type="PROSITE" id="PS51257">
    <property type="entry name" value="PROKAR_LIPOPROTEIN"/>
    <property type="match status" value="1"/>
</dbReference>
<evidence type="ECO:0000313" key="2">
    <source>
        <dbReference type="Proteomes" id="UP000582837"/>
    </source>
</evidence>
<gene>
    <name evidence="1" type="ORF">HNQ61_002035</name>
</gene>